<sequence length="685" mass="76154">MDPDAVASLLDVLTARISELEVQTRILCEFHTLQECQKQGCLFPQLLGSKAKAVRKHYAGSTKQHVLVSFDHGGVGLDPWAFDLYVRFLNGEFLEVTTMAVRNMILALEAMTSDAGDRPHWYDVHSGEFSPHTYVRNEIVSRIVTFPFPEVVAFDGLLRKFVLSFDEATDVREICFMIEHILEFLGERVEEDALDIFEIAPEVARVANMLLAGDFVRGEEEDQIWDEVAFQMRFRSSSSRRRLREEIESVLKADCGNTHVANGFYQVLRNRLDDRISRTLEGAKTLAIYAHEAKNESFTPTDASMVDYLAGIQTREDLQLRPMHDPAYNNFFDRIRRRRAKAVPKQVPAEDAGMKLVPDVDWGGGGGGGGGDSDGWGGGGDNYNNHHNPAKTVSKGAGHAKSGSRQSTKSVSKGAGHAKSASRESTKSVSKGAGLAKSGSRQSAKSVSKGASHAKSGSRESTKSASKGAGLSKGASHARSGSRDIATKRAVKSVVEIQEPRTPIQRARKTVVGAIAPETPRRQTPARKRTQPVWARDYVDNGTIDLRRIKRDFVRVSVPETYNNLFHAVRIATGEQKTVQKLRDQCALLASRENTFEPIYLQHMSEDDLKEHVASLKKREKGGELELRVLAFITKFTLFVKEGHVLKKYIPEIFPDMAGPSQQNYPQAVLEVKRYYDVLRPKTNA</sequence>
<gene>
    <name evidence="2" type="ORF">KFL_005860030</name>
</gene>
<feature type="compositionally biased region" description="Gly residues" evidence="1">
    <location>
        <begin position="362"/>
        <end position="381"/>
    </location>
</feature>
<dbReference type="EMBL" id="DF237535">
    <property type="protein sequence ID" value="GAQ89984.1"/>
    <property type="molecule type" value="Genomic_DNA"/>
</dbReference>
<feature type="region of interest" description="Disordered" evidence="1">
    <location>
        <begin position="354"/>
        <end position="487"/>
    </location>
</feature>
<dbReference type="AlphaFoldDB" id="A0A1Y1IGI0"/>
<proteinExistence type="predicted"/>
<name>A0A1Y1IGI0_KLENI</name>
<accession>A0A1Y1IGI0</accession>
<dbReference type="Proteomes" id="UP000054558">
    <property type="component" value="Unassembled WGS sequence"/>
</dbReference>
<dbReference type="CDD" id="cd22744">
    <property type="entry name" value="OTU"/>
    <property type="match status" value="1"/>
</dbReference>
<evidence type="ECO:0000313" key="3">
    <source>
        <dbReference type="Proteomes" id="UP000054558"/>
    </source>
</evidence>
<evidence type="ECO:0000256" key="1">
    <source>
        <dbReference type="SAM" id="MobiDB-lite"/>
    </source>
</evidence>
<protein>
    <submittedName>
        <fullName evidence="2">Uncharacterized protein</fullName>
    </submittedName>
</protein>
<organism evidence="2 3">
    <name type="scientific">Klebsormidium nitens</name>
    <name type="common">Green alga</name>
    <name type="synonym">Ulothrix nitens</name>
    <dbReference type="NCBI Taxonomy" id="105231"/>
    <lineage>
        <taxon>Eukaryota</taxon>
        <taxon>Viridiplantae</taxon>
        <taxon>Streptophyta</taxon>
        <taxon>Klebsormidiophyceae</taxon>
        <taxon>Klebsormidiales</taxon>
        <taxon>Klebsormidiaceae</taxon>
        <taxon>Klebsormidium</taxon>
    </lineage>
</organism>
<evidence type="ECO:0000313" key="2">
    <source>
        <dbReference type="EMBL" id="GAQ89984.1"/>
    </source>
</evidence>
<keyword evidence="3" id="KW-1185">Reference proteome</keyword>
<reference evidence="2 3" key="1">
    <citation type="journal article" date="2014" name="Nat. Commun.">
        <title>Klebsormidium flaccidum genome reveals primary factors for plant terrestrial adaptation.</title>
        <authorList>
            <person name="Hori K."/>
            <person name="Maruyama F."/>
            <person name="Fujisawa T."/>
            <person name="Togashi T."/>
            <person name="Yamamoto N."/>
            <person name="Seo M."/>
            <person name="Sato S."/>
            <person name="Yamada T."/>
            <person name="Mori H."/>
            <person name="Tajima N."/>
            <person name="Moriyama T."/>
            <person name="Ikeuchi M."/>
            <person name="Watanabe M."/>
            <person name="Wada H."/>
            <person name="Kobayashi K."/>
            <person name="Saito M."/>
            <person name="Masuda T."/>
            <person name="Sasaki-Sekimoto Y."/>
            <person name="Mashiguchi K."/>
            <person name="Awai K."/>
            <person name="Shimojima M."/>
            <person name="Masuda S."/>
            <person name="Iwai M."/>
            <person name="Nobusawa T."/>
            <person name="Narise T."/>
            <person name="Kondo S."/>
            <person name="Saito H."/>
            <person name="Sato R."/>
            <person name="Murakawa M."/>
            <person name="Ihara Y."/>
            <person name="Oshima-Yamada Y."/>
            <person name="Ohtaka K."/>
            <person name="Satoh M."/>
            <person name="Sonobe K."/>
            <person name="Ishii M."/>
            <person name="Ohtani R."/>
            <person name="Kanamori-Sato M."/>
            <person name="Honoki R."/>
            <person name="Miyazaki D."/>
            <person name="Mochizuki H."/>
            <person name="Umetsu J."/>
            <person name="Higashi K."/>
            <person name="Shibata D."/>
            <person name="Kamiya Y."/>
            <person name="Sato N."/>
            <person name="Nakamura Y."/>
            <person name="Tabata S."/>
            <person name="Ida S."/>
            <person name="Kurokawa K."/>
            <person name="Ohta H."/>
        </authorList>
    </citation>
    <scope>NUCLEOTIDE SEQUENCE [LARGE SCALE GENOMIC DNA]</scope>
    <source>
        <strain evidence="2 3">NIES-2285</strain>
    </source>
</reference>